<dbReference type="Gene3D" id="3.20.20.100">
    <property type="entry name" value="NADP-dependent oxidoreductase domain"/>
    <property type="match status" value="1"/>
</dbReference>
<dbReference type="Pfam" id="PF00248">
    <property type="entry name" value="Aldo_ket_red"/>
    <property type="match status" value="1"/>
</dbReference>
<name>A0ABZ3F501_9HELI</name>
<dbReference type="InterPro" id="IPR036812">
    <property type="entry name" value="NAD(P)_OxRdtase_dom_sf"/>
</dbReference>
<comment type="similarity">
    <text evidence="1">Belongs to the aldo/keto reductase family.</text>
</comment>
<dbReference type="PRINTS" id="PR00069">
    <property type="entry name" value="ALDKETRDTASE"/>
</dbReference>
<keyword evidence="6" id="KW-1185">Reference proteome</keyword>
<evidence type="ECO:0000313" key="6">
    <source>
        <dbReference type="Proteomes" id="UP001434737"/>
    </source>
</evidence>
<feature type="domain" description="NADP-dependent oxidoreductase" evidence="4">
    <location>
        <begin position="56"/>
        <end position="296"/>
    </location>
</feature>
<dbReference type="PROSITE" id="PS00798">
    <property type="entry name" value="ALDOKETO_REDUCTASE_1"/>
    <property type="match status" value="1"/>
</dbReference>
<dbReference type="PROSITE" id="PS00062">
    <property type="entry name" value="ALDOKETO_REDUCTASE_2"/>
    <property type="match status" value="1"/>
</dbReference>
<dbReference type="RefSeq" id="WP_343353145.1">
    <property type="nucleotide sequence ID" value="NZ_CP145316.1"/>
</dbReference>
<dbReference type="InterPro" id="IPR006311">
    <property type="entry name" value="TAT_signal"/>
</dbReference>
<keyword evidence="2" id="KW-0521">NADP</keyword>
<dbReference type="Proteomes" id="UP001434737">
    <property type="component" value="Chromosome"/>
</dbReference>
<dbReference type="EMBL" id="CP145316">
    <property type="protein sequence ID" value="XAM17484.1"/>
    <property type="molecule type" value="Genomic_DNA"/>
</dbReference>
<sequence length="307" mass="34799">MQELSYYNGRRDFLKQSAILMAGVSAFGLSPLFADSAKKGEVMIQTLNNGVKMPIIGLGTYSLLGKDCERAILDALKVGYRAFDTAQMYKNEAEIGNAIKKSGFKREEIFITTKLSSDMSYEATKKSIENSLKALKLDYVDLLLLHRVYPQARQMYKAMEEFYKEGTIKALGISNFDTKVYLDFVKSVKVIPAVNQVQVNVFFQREELQKAMQKHKTIMQAWSPFAKGEKDFFNNETLKNIGKKYNKSVAQVGLRYLIERGINVIPKSSKKERMAENLNIFDFSLSSADMAAIKTLDTNKSIFGWDV</sequence>
<dbReference type="SUPFAM" id="SSF51430">
    <property type="entry name" value="NAD(P)-linked oxidoreductase"/>
    <property type="match status" value="1"/>
</dbReference>
<dbReference type="PANTHER" id="PTHR43827:SF3">
    <property type="entry name" value="NADP-DEPENDENT OXIDOREDUCTASE DOMAIN-CONTAINING PROTEIN"/>
    <property type="match status" value="1"/>
</dbReference>
<evidence type="ECO:0000313" key="5">
    <source>
        <dbReference type="EMBL" id="XAM17484.1"/>
    </source>
</evidence>
<evidence type="ECO:0000256" key="3">
    <source>
        <dbReference type="ARBA" id="ARBA00023002"/>
    </source>
</evidence>
<keyword evidence="3" id="KW-0560">Oxidoreductase</keyword>
<evidence type="ECO:0000256" key="2">
    <source>
        <dbReference type="ARBA" id="ARBA00022857"/>
    </source>
</evidence>
<dbReference type="PANTHER" id="PTHR43827">
    <property type="entry name" value="2,5-DIKETO-D-GLUCONIC ACID REDUCTASE"/>
    <property type="match status" value="1"/>
</dbReference>
<evidence type="ECO:0000259" key="4">
    <source>
        <dbReference type="Pfam" id="PF00248"/>
    </source>
</evidence>
<dbReference type="PIRSF" id="PIRSF000097">
    <property type="entry name" value="AKR"/>
    <property type="match status" value="1"/>
</dbReference>
<proteinExistence type="inferred from homology"/>
<protein>
    <submittedName>
        <fullName evidence="5">Aldo/keto reductase</fullName>
    </submittedName>
</protein>
<reference evidence="5 6" key="1">
    <citation type="submission" date="2024-02" db="EMBL/GenBank/DDBJ databases">
        <title>Genome and pathogenicity analysis of Helicobacter mastomyrinus isolated from mice.</title>
        <authorList>
            <person name="Zhu L."/>
        </authorList>
    </citation>
    <scope>NUCLEOTIDE SEQUENCE [LARGE SCALE GENOMIC DNA]</scope>
    <source>
        <strain evidence="5 6">Hm-17</strain>
    </source>
</reference>
<dbReference type="PROSITE" id="PS51318">
    <property type="entry name" value="TAT"/>
    <property type="match status" value="1"/>
</dbReference>
<dbReference type="InterPro" id="IPR018170">
    <property type="entry name" value="Aldo/ket_reductase_CS"/>
</dbReference>
<accession>A0ABZ3F501</accession>
<gene>
    <name evidence="5" type="ORF">V3I05_07280</name>
</gene>
<evidence type="ECO:0000256" key="1">
    <source>
        <dbReference type="ARBA" id="ARBA00007905"/>
    </source>
</evidence>
<dbReference type="PROSITE" id="PS00063">
    <property type="entry name" value="ALDOKETO_REDUCTASE_3"/>
    <property type="match status" value="1"/>
</dbReference>
<dbReference type="InterPro" id="IPR020471">
    <property type="entry name" value="AKR"/>
</dbReference>
<dbReference type="InterPro" id="IPR023210">
    <property type="entry name" value="NADP_OxRdtase_dom"/>
</dbReference>
<organism evidence="5 6">
    <name type="scientific">Helicobacter mastomyrinus</name>
    <dbReference type="NCBI Taxonomy" id="287948"/>
    <lineage>
        <taxon>Bacteria</taxon>
        <taxon>Pseudomonadati</taxon>
        <taxon>Campylobacterota</taxon>
        <taxon>Epsilonproteobacteria</taxon>
        <taxon>Campylobacterales</taxon>
        <taxon>Helicobacteraceae</taxon>
        <taxon>Helicobacter</taxon>
    </lineage>
</organism>